<evidence type="ECO:0000256" key="1">
    <source>
        <dbReference type="ARBA" id="ARBA00022729"/>
    </source>
</evidence>
<feature type="chain" id="PRO_5039731229" evidence="3">
    <location>
        <begin position="32"/>
        <end position="752"/>
    </location>
</feature>
<dbReference type="PROSITE" id="PS51272">
    <property type="entry name" value="SLH"/>
    <property type="match status" value="2"/>
</dbReference>
<feature type="domain" description="SLH" evidence="4">
    <location>
        <begin position="697"/>
        <end position="752"/>
    </location>
</feature>
<dbReference type="GO" id="GO:0000166">
    <property type="term" value="F:nucleotide binding"/>
    <property type="evidence" value="ECO:0007669"/>
    <property type="project" value="InterPro"/>
</dbReference>
<accession>A0A9D2S6E4</accession>
<dbReference type="SUPFAM" id="SSF56300">
    <property type="entry name" value="Metallo-dependent phosphatases"/>
    <property type="match status" value="1"/>
</dbReference>
<dbReference type="InterPro" id="IPR006146">
    <property type="entry name" value="5'-Nucleotdase_CS"/>
</dbReference>
<dbReference type="Gene3D" id="3.60.21.10">
    <property type="match status" value="1"/>
</dbReference>
<organism evidence="5 6">
    <name type="scientific">Candidatus Flavonifractor intestinipullorum</name>
    <dbReference type="NCBI Taxonomy" id="2838587"/>
    <lineage>
        <taxon>Bacteria</taxon>
        <taxon>Bacillati</taxon>
        <taxon>Bacillota</taxon>
        <taxon>Clostridia</taxon>
        <taxon>Eubacteriales</taxon>
        <taxon>Oscillospiraceae</taxon>
        <taxon>Flavonifractor</taxon>
    </lineage>
</organism>
<dbReference type="Pfam" id="PF02872">
    <property type="entry name" value="5_nucleotid_C"/>
    <property type="match status" value="1"/>
</dbReference>
<feature type="domain" description="SLH" evidence="4">
    <location>
        <begin position="630"/>
        <end position="693"/>
    </location>
</feature>
<dbReference type="InterPro" id="IPR036907">
    <property type="entry name" value="5'-Nucleotdase_C_sf"/>
</dbReference>
<feature type="signal peptide" evidence="3">
    <location>
        <begin position="1"/>
        <end position="31"/>
    </location>
</feature>
<gene>
    <name evidence="5" type="ORF">H9714_06475</name>
</gene>
<keyword evidence="1 3" id="KW-0732">Signal</keyword>
<sequence length="752" mass="80661">MKRGNSTLRRAAAGAMTAVMLVGCAGVTASAAGAESFTLGVYSTTDMHGKCYNLNPVDGKEVGNSMLKVATAMEQERSAVDGVLLIDNGDLVQGTPITRYNVNSEAGRNNPMALCLRYIGYDAFVMGNHEFNFTLEVQNNIYDLLESTQSDVGTPVSVVCANYINTETQETDRTPYIIKEYTVGDKTFRVGFLGFENVNVPNWDPSSHYEGHDFVHADNTERTYAYEWTNYWQEQMREEENCDIVILGVHSGEESGLVGAGEDGAVSTGNTAFEPENQVRHLIENTTGIDMVIAGHNHQAGTYTFQNADGQDVTVVNGGGQNLTKTTITLNSDGTFAFGESELVDLTTYENDPGLQALMEPYYEDGLASVDEVVGTISGDWDDVTDLFVRQSDTMDLVHKAQIWATGADLSIASPVAASGFCVGQLIPEGADSAEVSLKNCYSIYRYDNNLLYEIEITGKQIKDWLESVTKDYTVEEDGTISGGGFGTDQIYGVDYDIYLGNPEGSRVVNLTYQGQPVTDDQVFTAAVNSYRLSATPGADSYGWYAATGITATSDAVLWKAETSEQFGEVGGSVPYIIGEYFKAMTAQGQDVTPGSESHWTLNAGTAPETDAVTRLTFVEKLYEAMGSPALEGAAPAFKDLEDSAAMDWAAANGIVSGDGAGNVMPGQTVTREQAAVILMNAATVLEKGPTGAWAVQIPYADGAGISAWAGDGVMWNVIEQYIPVGEDNLFQPQGTITSAEADAMIAALLAE</sequence>
<dbReference type="PANTHER" id="PTHR11575:SF6">
    <property type="entry name" value="2',3'-CYCLIC-NUCLEOTIDE 2'-PHOSPHODIESTERASE_3'-NUCLEOTIDASE"/>
    <property type="match status" value="1"/>
</dbReference>
<dbReference type="GO" id="GO:0016788">
    <property type="term" value="F:hydrolase activity, acting on ester bonds"/>
    <property type="evidence" value="ECO:0007669"/>
    <property type="project" value="InterPro"/>
</dbReference>
<dbReference type="InterPro" id="IPR006179">
    <property type="entry name" value="5_nucleotidase/apyrase"/>
</dbReference>
<keyword evidence="2" id="KW-0677">Repeat</keyword>
<comment type="caution">
    <text evidence="5">The sequence shown here is derived from an EMBL/GenBank/DDBJ whole genome shotgun (WGS) entry which is preliminary data.</text>
</comment>
<evidence type="ECO:0000256" key="2">
    <source>
        <dbReference type="ARBA" id="ARBA00022737"/>
    </source>
</evidence>
<dbReference type="Pfam" id="PF00395">
    <property type="entry name" value="SLH"/>
    <property type="match status" value="2"/>
</dbReference>
<dbReference type="PANTHER" id="PTHR11575">
    <property type="entry name" value="5'-NUCLEOTIDASE-RELATED"/>
    <property type="match status" value="1"/>
</dbReference>
<name>A0A9D2S6E4_9FIRM</name>
<evidence type="ECO:0000256" key="3">
    <source>
        <dbReference type="SAM" id="SignalP"/>
    </source>
</evidence>
<evidence type="ECO:0000313" key="5">
    <source>
        <dbReference type="EMBL" id="HJB57180.1"/>
    </source>
</evidence>
<dbReference type="AlphaFoldDB" id="A0A9D2S6E4"/>
<dbReference type="PROSITE" id="PS00786">
    <property type="entry name" value="5_NUCLEOTIDASE_2"/>
    <property type="match status" value="1"/>
</dbReference>
<dbReference type="GO" id="GO:0009166">
    <property type="term" value="P:nucleotide catabolic process"/>
    <property type="evidence" value="ECO:0007669"/>
    <property type="project" value="InterPro"/>
</dbReference>
<dbReference type="Pfam" id="PF00149">
    <property type="entry name" value="Metallophos"/>
    <property type="match status" value="1"/>
</dbReference>
<reference evidence="5" key="1">
    <citation type="journal article" date="2021" name="PeerJ">
        <title>Extensive microbial diversity within the chicken gut microbiome revealed by metagenomics and culture.</title>
        <authorList>
            <person name="Gilroy R."/>
            <person name="Ravi A."/>
            <person name="Getino M."/>
            <person name="Pursley I."/>
            <person name="Horton D.L."/>
            <person name="Alikhan N.F."/>
            <person name="Baker D."/>
            <person name="Gharbi K."/>
            <person name="Hall N."/>
            <person name="Watson M."/>
            <person name="Adriaenssens E.M."/>
            <person name="Foster-Nyarko E."/>
            <person name="Jarju S."/>
            <person name="Secka A."/>
            <person name="Antonio M."/>
            <person name="Oren A."/>
            <person name="Chaudhuri R.R."/>
            <person name="La Ragione R."/>
            <person name="Hildebrand F."/>
            <person name="Pallen M.J."/>
        </authorList>
    </citation>
    <scope>NUCLEOTIDE SEQUENCE</scope>
    <source>
        <strain evidence="5">CHK189-11263</strain>
    </source>
</reference>
<dbReference type="SUPFAM" id="SSF55816">
    <property type="entry name" value="5'-nucleotidase (syn. UDP-sugar hydrolase), C-terminal domain"/>
    <property type="match status" value="1"/>
</dbReference>
<reference evidence="5" key="2">
    <citation type="submission" date="2021-04" db="EMBL/GenBank/DDBJ databases">
        <authorList>
            <person name="Gilroy R."/>
        </authorList>
    </citation>
    <scope>NUCLEOTIDE SEQUENCE</scope>
    <source>
        <strain evidence="5">CHK189-11263</strain>
    </source>
</reference>
<dbReference type="InterPro" id="IPR029052">
    <property type="entry name" value="Metallo-depent_PP-like"/>
</dbReference>
<dbReference type="EMBL" id="DWYC01000054">
    <property type="protein sequence ID" value="HJB57180.1"/>
    <property type="molecule type" value="Genomic_DNA"/>
</dbReference>
<dbReference type="GO" id="GO:0046872">
    <property type="term" value="F:metal ion binding"/>
    <property type="evidence" value="ECO:0007669"/>
    <property type="project" value="InterPro"/>
</dbReference>
<protein>
    <submittedName>
        <fullName evidence="5">5'-nucleotidase C-terminal domain-containing protein</fullName>
    </submittedName>
</protein>
<evidence type="ECO:0000313" key="6">
    <source>
        <dbReference type="Proteomes" id="UP000824208"/>
    </source>
</evidence>
<dbReference type="InterPro" id="IPR001119">
    <property type="entry name" value="SLH_dom"/>
</dbReference>
<dbReference type="Proteomes" id="UP000824208">
    <property type="component" value="Unassembled WGS sequence"/>
</dbReference>
<evidence type="ECO:0000259" key="4">
    <source>
        <dbReference type="PROSITE" id="PS51272"/>
    </source>
</evidence>
<dbReference type="InterPro" id="IPR008334">
    <property type="entry name" value="5'-Nucleotdase_C"/>
</dbReference>
<dbReference type="Gene3D" id="3.90.780.10">
    <property type="entry name" value="5'-Nucleotidase, C-terminal domain"/>
    <property type="match status" value="1"/>
</dbReference>
<proteinExistence type="predicted"/>
<dbReference type="PROSITE" id="PS51257">
    <property type="entry name" value="PROKAR_LIPOPROTEIN"/>
    <property type="match status" value="1"/>
</dbReference>
<dbReference type="GO" id="GO:0030288">
    <property type="term" value="C:outer membrane-bounded periplasmic space"/>
    <property type="evidence" value="ECO:0007669"/>
    <property type="project" value="TreeGrafter"/>
</dbReference>
<dbReference type="InterPro" id="IPR004843">
    <property type="entry name" value="Calcineurin-like_PHP"/>
</dbReference>